<organism evidence="2 3">
    <name type="scientific">Pedobacter duraquae</name>
    <dbReference type="NCBI Taxonomy" id="425511"/>
    <lineage>
        <taxon>Bacteria</taxon>
        <taxon>Pseudomonadati</taxon>
        <taxon>Bacteroidota</taxon>
        <taxon>Sphingobacteriia</taxon>
        <taxon>Sphingobacteriales</taxon>
        <taxon>Sphingobacteriaceae</taxon>
        <taxon>Pedobacter</taxon>
    </lineage>
</organism>
<dbReference type="InterPro" id="IPR050194">
    <property type="entry name" value="Glycosyltransferase_grp1"/>
</dbReference>
<keyword evidence="2" id="KW-0808">Transferase</keyword>
<protein>
    <submittedName>
        <fullName evidence="2">Colanic acid/amylovoran biosynthesis glycosyltransferase</fullName>
    </submittedName>
</protein>
<dbReference type="Gene3D" id="3.40.50.2000">
    <property type="entry name" value="Glycogen Phosphorylase B"/>
    <property type="match status" value="2"/>
</dbReference>
<reference evidence="2 3" key="1">
    <citation type="submission" date="2019-03" db="EMBL/GenBank/DDBJ databases">
        <title>Genomic Encyclopedia of Archaeal and Bacterial Type Strains, Phase II (KMG-II): from individual species to whole genera.</title>
        <authorList>
            <person name="Goeker M."/>
        </authorList>
    </citation>
    <scope>NUCLEOTIDE SEQUENCE [LARGE SCALE GENOMIC DNA]</scope>
    <source>
        <strain evidence="2 3">DSM 19034</strain>
    </source>
</reference>
<proteinExistence type="predicted"/>
<dbReference type="PANTHER" id="PTHR45947:SF14">
    <property type="entry name" value="SLL1723 PROTEIN"/>
    <property type="match status" value="1"/>
</dbReference>
<name>A0A4R6IBR7_9SPHI</name>
<dbReference type="InterPro" id="IPR001296">
    <property type="entry name" value="Glyco_trans_1"/>
</dbReference>
<dbReference type="Pfam" id="PF00534">
    <property type="entry name" value="Glycos_transf_1"/>
    <property type="match status" value="1"/>
</dbReference>
<dbReference type="AlphaFoldDB" id="A0A4R6IBR7"/>
<dbReference type="Proteomes" id="UP000295499">
    <property type="component" value="Unassembled WGS sequence"/>
</dbReference>
<evidence type="ECO:0000259" key="1">
    <source>
        <dbReference type="Pfam" id="PF00534"/>
    </source>
</evidence>
<dbReference type="GO" id="GO:0016757">
    <property type="term" value="F:glycosyltransferase activity"/>
    <property type="evidence" value="ECO:0007669"/>
    <property type="project" value="InterPro"/>
</dbReference>
<dbReference type="PANTHER" id="PTHR45947">
    <property type="entry name" value="SULFOQUINOVOSYL TRANSFERASE SQD2"/>
    <property type="match status" value="1"/>
</dbReference>
<feature type="domain" description="Glycosyl transferase family 1" evidence="1">
    <location>
        <begin position="222"/>
        <end position="384"/>
    </location>
</feature>
<accession>A0A4R6IBR7</accession>
<comment type="caution">
    <text evidence="2">The sequence shown here is derived from an EMBL/GenBank/DDBJ whole genome shotgun (WGS) entry which is preliminary data.</text>
</comment>
<keyword evidence="3" id="KW-1185">Reference proteome</keyword>
<sequence length="407" mass="45897">MKKKIVFILGSYPVISQPFLYNQILEVATNESYEVKIIVFNRTGEQIHKAYEALNDLVHEIILPSRLTLVNRVKSGVNSFFGLLFHNPISLLKSFNFVKFGRNSVNLNYLVLANGMKEVHADIFHCHFGPNARIIADLKDIGVINGKLLASFHGADITVYPRKFGENYYARLYRSFDLFTGNSGFIIDKMLANGCPKERTFKIPECLNVSKFKFRTIAPSRTVFKMLTVGRFVEKKGYQYSLKAAHLFLQNNIPFEYHVVGDGPLRMEMVEFAKTLGLENHVIFHGAMKQEDLVDLYNTVHVFMLPSVTAADGDTEGQGLVLQEAQAIGLPVLATLHNGFPDSILDGETGYLVPEKDSDSLYDKLTAFSTDVDLCNRMGIKGRSFVEQNFDSAIVVKDLIKLYDRLL</sequence>
<evidence type="ECO:0000313" key="2">
    <source>
        <dbReference type="EMBL" id="TDO19021.1"/>
    </source>
</evidence>
<evidence type="ECO:0000313" key="3">
    <source>
        <dbReference type="Proteomes" id="UP000295499"/>
    </source>
</evidence>
<dbReference type="EMBL" id="SNWM01000008">
    <property type="protein sequence ID" value="TDO19021.1"/>
    <property type="molecule type" value="Genomic_DNA"/>
</dbReference>
<dbReference type="RefSeq" id="WP_133559237.1">
    <property type="nucleotide sequence ID" value="NZ_SNWM01000008.1"/>
</dbReference>
<dbReference type="OrthoDB" id="9792322at2"/>
<dbReference type="SUPFAM" id="SSF53756">
    <property type="entry name" value="UDP-Glycosyltransferase/glycogen phosphorylase"/>
    <property type="match status" value="1"/>
</dbReference>
<gene>
    <name evidence="2" type="ORF">CLV32_4643</name>
</gene>